<accession>S7WDR4</accession>
<dbReference type="InParanoid" id="S7WDR4"/>
<dbReference type="InterPro" id="IPR005721">
    <property type="entry name" value="Ribosomal_uL22_euk/arc"/>
</dbReference>
<dbReference type="PDB" id="8P60">
    <property type="method" value="EM"/>
    <property type="resolution" value="14.30 A"/>
    <property type="chains" value="KP0/LP0=1-167"/>
</dbReference>
<dbReference type="PDB" id="7QCA">
    <property type="method" value="EM"/>
    <property type="resolution" value="2.79 A"/>
    <property type="chains" value="LP0=1-167"/>
</dbReference>
<dbReference type="STRING" id="1358809.S7WDR4"/>
<evidence type="ECO:0007829" key="8">
    <source>
        <dbReference type="PDB" id="8P5D"/>
    </source>
</evidence>
<dbReference type="OrthoDB" id="10254664at2759"/>
<dbReference type="FunCoup" id="S7WDR4">
    <property type="interactions" value="174"/>
</dbReference>
<comment type="similarity">
    <text evidence="1 4">Belongs to the universal ribosomal protein uL22 family.</text>
</comment>
<dbReference type="InterPro" id="IPR036394">
    <property type="entry name" value="Ribosomal_uL22_sf"/>
</dbReference>
<dbReference type="Proteomes" id="UP000014978">
    <property type="component" value="Unassembled WGS sequence"/>
</dbReference>
<dbReference type="VEuPathDB" id="MicrosporidiaDB:SLOPH_58"/>
<dbReference type="InterPro" id="IPR001063">
    <property type="entry name" value="Ribosomal_uL22"/>
</dbReference>
<keyword evidence="2 4" id="KW-0689">Ribosomal protein</keyword>
<dbReference type="EMDB" id="EMD-17457"/>
<keyword evidence="3 4" id="KW-0687">Ribonucleoprotein</keyword>
<dbReference type="Gene3D" id="3.90.470.10">
    <property type="entry name" value="Ribosomal protein L22/L17"/>
    <property type="match status" value="1"/>
</dbReference>
<name>S7WDR4_SPRLO</name>
<feature type="binding site" evidence="7">
    <location>
        <position position="66"/>
    </location>
    <ligand>
        <name>Mg(2+)</name>
        <dbReference type="ChEBI" id="CHEBI:18420"/>
    </ligand>
</feature>
<evidence type="ECO:0000256" key="3">
    <source>
        <dbReference type="ARBA" id="ARBA00023274"/>
    </source>
</evidence>
<dbReference type="GO" id="GO:0003735">
    <property type="term" value="F:structural constituent of ribosome"/>
    <property type="evidence" value="ECO:0007669"/>
    <property type="project" value="InterPro"/>
</dbReference>
<dbReference type="NCBIfam" id="TIGR01038">
    <property type="entry name" value="uL22_arch_euk"/>
    <property type="match status" value="1"/>
</dbReference>
<dbReference type="EMDB" id="EMD-17448"/>
<protein>
    <submittedName>
        <fullName evidence="5">60S ribosomal protein L17</fullName>
    </submittedName>
</protein>
<dbReference type="PDB" id="8P5D">
    <property type="method" value="EM"/>
    <property type="resolution" value="10.80 A"/>
    <property type="chains" value="LP0=1-167"/>
</dbReference>
<dbReference type="GO" id="GO:0002181">
    <property type="term" value="P:cytoplasmic translation"/>
    <property type="evidence" value="ECO:0007669"/>
    <property type="project" value="TreeGrafter"/>
</dbReference>
<dbReference type="PANTHER" id="PTHR11593:SF10">
    <property type="entry name" value="60S RIBOSOMAL PROTEIN L17"/>
    <property type="match status" value="1"/>
</dbReference>
<evidence type="ECO:0000256" key="1">
    <source>
        <dbReference type="ARBA" id="ARBA00009451"/>
    </source>
</evidence>
<proteinExistence type="evidence at protein level"/>
<keyword evidence="7 8" id="KW-0002">3D-structure</keyword>
<reference evidence="7 8" key="2">
    <citation type="journal article" date="2023" name="Nat. Microbiol.">
        <title>CryoEM reveals that ribosomes in microsporidian spores are locked in a dimeric hibernating state.</title>
        <authorList>
            <person name="McLaren M."/>
            <person name="Conners R."/>
            <person name="Isupov M.N."/>
            <person name="Gil-Diez P."/>
            <person name="Gambelli L."/>
            <person name="Gold V.A.M."/>
            <person name="Walter A."/>
            <person name="Connell S.R."/>
            <person name="Williams B."/>
            <person name="Daum B."/>
        </authorList>
    </citation>
    <scope>STRUCTURE BY ELECTRON MICROSCOPY (2.79 ANGSTROMS) IN COMPLEX WITH MG(2+)</scope>
</reference>
<evidence type="ECO:0007829" key="7">
    <source>
        <dbReference type="PDB" id="7QCA"/>
    </source>
</evidence>
<evidence type="ECO:0000256" key="4">
    <source>
        <dbReference type="RuleBase" id="RU004005"/>
    </source>
</evidence>
<dbReference type="HOGENOM" id="CLU_083987_0_1_1"/>
<reference evidence="6" key="1">
    <citation type="journal article" date="2013" name="PLoS Genet.">
        <title>The genome of Spraguea lophii and the basis of host-microsporidian interactions.</title>
        <authorList>
            <person name="Campbell S.E."/>
            <person name="Williams T.A."/>
            <person name="Yousuf A."/>
            <person name="Soanes D.M."/>
            <person name="Paszkiewicz K.H."/>
            <person name="Williams B.A.P."/>
        </authorList>
    </citation>
    <scope>NUCLEOTIDE SEQUENCE [LARGE SCALE GENOMIC DNA]</scope>
    <source>
        <strain evidence="6">42_110</strain>
    </source>
</reference>
<evidence type="ECO:0000313" key="5">
    <source>
        <dbReference type="EMBL" id="EPR79917.1"/>
    </source>
</evidence>
<dbReference type="OMA" id="NTYETAR"/>
<organism evidence="5 6">
    <name type="scientific">Spraguea lophii (strain 42_110)</name>
    <name type="common">Microsporidian parasite</name>
    <dbReference type="NCBI Taxonomy" id="1358809"/>
    <lineage>
        <taxon>Eukaryota</taxon>
        <taxon>Fungi</taxon>
        <taxon>Fungi incertae sedis</taxon>
        <taxon>Microsporidia</taxon>
        <taxon>Spragueidae</taxon>
        <taxon>Spraguea</taxon>
    </lineage>
</organism>
<comment type="caution">
    <text evidence="5">The sequence shown here is derived from an EMBL/GenBank/DDBJ whole genome shotgun (WGS) entry which is preliminary data.</text>
</comment>
<dbReference type="Pfam" id="PF00237">
    <property type="entry name" value="Ribosomal_L22"/>
    <property type="match status" value="1"/>
</dbReference>
<keyword evidence="7" id="KW-0479">Metal-binding</keyword>
<gene>
    <name evidence="5" type="ORF">SLOPH_58</name>
</gene>
<sequence length="167" mass="19075">MAHKYSCDISEATSVRSQYNNIKIKFKNTREVCNIIKTMELNKAIAYLNDVLRFKKCIPVFRFAKKCGRTPQAKEFGTDKGKWPVKSVAFVKKMLEDLLVEAEKKGLGTSELVIKHIQVNQAPKIYGRKHGAFGRIKPYNKSPSHIEVIAVKREHNIKEGDVVEVKE</sequence>
<dbReference type="EMBL" id="ATCN01000073">
    <property type="protein sequence ID" value="EPR79917.1"/>
    <property type="molecule type" value="Genomic_DNA"/>
</dbReference>
<keyword evidence="6" id="KW-1185">Reference proteome</keyword>
<dbReference type="SUPFAM" id="SSF54843">
    <property type="entry name" value="Ribosomal protein L22"/>
    <property type="match status" value="1"/>
</dbReference>
<evidence type="ECO:0000256" key="2">
    <source>
        <dbReference type="ARBA" id="ARBA00022980"/>
    </source>
</evidence>
<dbReference type="AlphaFoldDB" id="S7WDR4"/>
<dbReference type="EMDB" id="EMD-13892"/>
<dbReference type="PANTHER" id="PTHR11593">
    <property type="entry name" value="60S RIBOSOMAL PROTEIN L17"/>
    <property type="match status" value="1"/>
</dbReference>
<dbReference type="GO" id="GO:0022625">
    <property type="term" value="C:cytosolic large ribosomal subunit"/>
    <property type="evidence" value="ECO:0007669"/>
    <property type="project" value="TreeGrafter"/>
</dbReference>
<evidence type="ECO:0000313" key="6">
    <source>
        <dbReference type="Proteomes" id="UP000014978"/>
    </source>
</evidence>
<dbReference type="CDD" id="cd00336">
    <property type="entry name" value="Ribosomal_L22"/>
    <property type="match status" value="1"/>
</dbReference>